<proteinExistence type="predicted"/>
<comment type="caution">
    <text evidence="1">The sequence shown here is derived from an EMBL/GenBank/DDBJ whole genome shotgun (WGS) entry which is preliminary data.</text>
</comment>
<dbReference type="EMBL" id="CAGKOT010000086">
    <property type="protein sequence ID" value="CAB5393994.1"/>
    <property type="molecule type" value="Genomic_DNA"/>
</dbReference>
<accession>A0A915ZWQ1</accession>
<name>A0A915ZWQ1_9GLOM</name>
<dbReference type="Proteomes" id="UP000684084">
    <property type="component" value="Unassembled WGS sequence"/>
</dbReference>
<evidence type="ECO:0000313" key="1">
    <source>
        <dbReference type="EMBL" id="CAB5393994.1"/>
    </source>
</evidence>
<sequence length="68" mass="8030">MKFLVCSLSLIQPFIGNWTIFTNYLNNHCISYIAAQTCHVNKISVFYNFNFKVNKHFLYHHSLYLPAT</sequence>
<organism evidence="1 2">
    <name type="scientific">Rhizophagus irregularis</name>
    <dbReference type="NCBI Taxonomy" id="588596"/>
    <lineage>
        <taxon>Eukaryota</taxon>
        <taxon>Fungi</taxon>
        <taxon>Fungi incertae sedis</taxon>
        <taxon>Mucoromycota</taxon>
        <taxon>Glomeromycotina</taxon>
        <taxon>Glomeromycetes</taxon>
        <taxon>Glomerales</taxon>
        <taxon>Glomeraceae</taxon>
        <taxon>Rhizophagus</taxon>
    </lineage>
</organism>
<reference evidence="1" key="1">
    <citation type="submission" date="2020-05" db="EMBL/GenBank/DDBJ databases">
        <authorList>
            <person name="Rincon C."/>
            <person name="Sanders R I."/>
            <person name="Robbins C."/>
            <person name="Chaturvedi A."/>
        </authorList>
    </citation>
    <scope>NUCLEOTIDE SEQUENCE</scope>
    <source>
        <strain evidence="1">CHB12</strain>
    </source>
</reference>
<dbReference type="AlphaFoldDB" id="A0A915ZWQ1"/>
<protein>
    <submittedName>
        <fullName evidence="1">Uncharacterized protein</fullName>
    </submittedName>
</protein>
<evidence type="ECO:0000313" key="2">
    <source>
        <dbReference type="Proteomes" id="UP000684084"/>
    </source>
</evidence>
<gene>
    <name evidence="1" type="ORF">CHRIB12_LOCUS23110</name>
</gene>
<dbReference type="OrthoDB" id="10268556at2759"/>